<feature type="transmembrane region" description="Helical" evidence="5">
    <location>
        <begin position="20"/>
        <end position="44"/>
    </location>
</feature>
<evidence type="ECO:0000259" key="6">
    <source>
        <dbReference type="PROSITE" id="PS50262"/>
    </source>
</evidence>
<feature type="transmembrane region" description="Helical" evidence="5">
    <location>
        <begin position="311"/>
        <end position="331"/>
    </location>
</feature>
<name>A0AAV2HYV8_LYMST</name>
<dbReference type="SUPFAM" id="SSF81321">
    <property type="entry name" value="Family A G protein-coupled receptor-like"/>
    <property type="match status" value="1"/>
</dbReference>
<reference evidence="7 8" key="1">
    <citation type="submission" date="2024-04" db="EMBL/GenBank/DDBJ databases">
        <authorList>
            <consortium name="Genoscope - CEA"/>
            <person name="William W."/>
        </authorList>
    </citation>
    <scope>NUCLEOTIDE SEQUENCE [LARGE SCALE GENOMIC DNA]</scope>
</reference>
<keyword evidence="8" id="KW-1185">Reference proteome</keyword>
<evidence type="ECO:0000256" key="4">
    <source>
        <dbReference type="ARBA" id="ARBA00023136"/>
    </source>
</evidence>
<comment type="subcellular location">
    <subcellularLocation>
        <location evidence="1">Membrane</location>
    </subcellularLocation>
</comment>
<evidence type="ECO:0000256" key="5">
    <source>
        <dbReference type="SAM" id="Phobius"/>
    </source>
</evidence>
<feature type="transmembrane region" description="Helical" evidence="5">
    <location>
        <begin position="104"/>
        <end position="124"/>
    </location>
</feature>
<protein>
    <recommendedName>
        <fullName evidence="6">G-protein coupled receptors family 1 profile domain-containing protein</fullName>
    </recommendedName>
</protein>
<evidence type="ECO:0000313" key="8">
    <source>
        <dbReference type="Proteomes" id="UP001497497"/>
    </source>
</evidence>
<dbReference type="AlphaFoldDB" id="A0AAV2HYV8"/>
<keyword evidence="3 5" id="KW-1133">Transmembrane helix</keyword>
<organism evidence="7 8">
    <name type="scientific">Lymnaea stagnalis</name>
    <name type="common">Great pond snail</name>
    <name type="synonym">Helix stagnalis</name>
    <dbReference type="NCBI Taxonomy" id="6523"/>
    <lineage>
        <taxon>Eukaryota</taxon>
        <taxon>Metazoa</taxon>
        <taxon>Spiralia</taxon>
        <taxon>Lophotrochozoa</taxon>
        <taxon>Mollusca</taxon>
        <taxon>Gastropoda</taxon>
        <taxon>Heterobranchia</taxon>
        <taxon>Euthyneura</taxon>
        <taxon>Panpulmonata</taxon>
        <taxon>Hygrophila</taxon>
        <taxon>Lymnaeoidea</taxon>
        <taxon>Lymnaeidae</taxon>
        <taxon>Lymnaea</taxon>
    </lineage>
</organism>
<dbReference type="GO" id="GO:0016020">
    <property type="term" value="C:membrane"/>
    <property type="evidence" value="ECO:0007669"/>
    <property type="project" value="UniProtKB-SubCell"/>
</dbReference>
<dbReference type="PANTHER" id="PTHR46641">
    <property type="entry name" value="FMRFAMIDE RECEPTOR-RELATED"/>
    <property type="match status" value="1"/>
</dbReference>
<evidence type="ECO:0000256" key="3">
    <source>
        <dbReference type="ARBA" id="ARBA00022989"/>
    </source>
</evidence>
<dbReference type="PANTHER" id="PTHR46641:SF2">
    <property type="entry name" value="FMRFAMIDE RECEPTOR"/>
    <property type="match status" value="1"/>
</dbReference>
<feature type="transmembrane region" description="Helical" evidence="5">
    <location>
        <begin position="161"/>
        <end position="179"/>
    </location>
</feature>
<dbReference type="EMBL" id="CAXITT010000337">
    <property type="protein sequence ID" value="CAL1539351.1"/>
    <property type="molecule type" value="Genomic_DNA"/>
</dbReference>
<feature type="non-terminal residue" evidence="7">
    <location>
        <position position="1"/>
    </location>
</feature>
<dbReference type="InterPro" id="IPR052954">
    <property type="entry name" value="GPCR-Ligand_Int"/>
</dbReference>
<evidence type="ECO:0000313" key="7">
    <source>
        <dbReference type="EMBL" id="CAL1539351.1"/>
    </source>
</evidence>
<evidence type="ECO:0000256" key="2">
    <source>
        <dbReference type="ARBA" id="ARBA00022692"/>
    </source>
</evidence>
<dbReference type="InterPro" id="IPR017452">
    <property type="entry name" value="GPCR_Rhodpsn_7TM"/>
</dbReference>
<dbReference type="PROSITE" id="PS50262">
    <property type="entry name" value="G_PROTEIN_RECEP_F1_2"/>
    <property type="match status" value="1"/>
</dbReference>
<feature type="transmembrane region" description="Helical" evidence="5">
    <location>
        <begin position="270"/>
        <end position="291"/>
    </location>
</feature>
<dbReference type="Proteomes" id="UP001497497">
    <property type="component" value="Unassembled WGS sequence"/>
</dbReference>
<accession>A0AAV2HYV8</accession>
<gene>
    <name evidence="7" type="ORF">GSLYS_00013170001</name>
</gene>
<comment type="caution">
    <text evidence="7">The sequence shown here is derived from an EMBL/GenBank/DDBJ whole genome shotgun (WGS) entry which is preliminary data.</text>
</comment>
<dbReference type="Gene3D" id="1.20.1070.10">
    <property type="entry name" value="Rhodopsin 7-helix transmembrane proteins"/>
    <property type="match status" value="1"/>
</dbReference>
<sequence length="349" mass="38924">NVFNIIIFLKIGLKDSISVCFFAISGADLICVMFLISAECSLLLSKFTFQLWRVEGDTLSLLIMFYYGPVYDISQGITTFLAVQKCWCVASPFRFKKTFTKTRTAFAVAGICMVSVLLCVPIFASQGLQEAFDPVRNTTVFKLTTSRNRAQIMSARSTTSLVTTTTCQATVSACLVILASSLRASSKFRNATSHLCVETASFESTKTNGNAIPKETLKTHEIQRNSFSSDGRTINSPNESMASGRNRKISITRPRKNIHRKELCAIKSTTMVSVIFVVCTMPKLLFFSTILCEPGFSLFGRYENTYLTASTIRYTFEACSVSCNVFVYLGFNRRFRSSFEELLGRKVPN</sequence>
<keyword evidence="4 5" id="KW-0472">Membrane</keyword>
<keyword evidence="2 5" id="KW-0812">Transmembrane</keyword>
<feature type="domain" description="G-protein coupled receptors family 1 profile" evidence="6">
    <location>
        <begin position="1"/>
        <end position="328"/>
    </location>
</feature>
<proteinExistence type="predicted"/>
<evidence type="ECO:0000256" key="1">
    <source>
        <dbReference type="ARBA" id="ARBA00004370"/>
    </source>
</evidence>
<feature type="transmembrane region" description="Helical" evidence="5">
    <location>
        <begin position="64"/>
        <end position="83"/>
    </location>
</feature>